<evidence type="ECO:0000259" key="1">
    <source>
        <dbReference type="PROSITE" id="PS51186"/>
    </source>
</evidence>
<dbReference type="CDD" id="cd04301">
    <property type="entry name" value="NAT_SF"/>
    <property type="match status" value="1"/>
</dbReference>
<organism evidence="2 3">
    <name type="scientific">Thermoactinomyces intermedius</name>
    <dbReference type="NCBI Taxonomy" id="2024"/>
    <lineage>
        <taxon>Bacteria</taxon>
        <taxon>Bacillati</taxon>
        <taxon>Bacillota</taxon>
        <taxon>Bacilli</taxon>
        <taxon>Bacillales</taxon>
        <taxon>Thermoactinomycetaceae</taxon>
        <taxon>Thermoactinomyces</taxon>
    </lineage>
</organism>
<evidence type="ECO:0000313" key="2">
    <source>
        <dbReference type="EMBL" id="MBH8595553.1"/>
    </source>
</evidence>
<proteinExistence type="predicted"/>
<comment type="caution">
    <text evidence="2">The sequence shown here is derived from an EMBL/GenBank/DDBJ whole genome shotgun (WGS) entry which is preliminary data.</text>
</comment>
<accession>A0A8I1A6W9</accession>
<protein>
    <submittedName>
        <fullName evidence="2">GNAT family N-acetyltransferase</fullName>
    </submittedName>
</protein>
<dbReference type="InterPro" id="IPR016181">
    <property type="entry name" value="Acyl_CoA_acyltransferase"/>
</dbReference>
<sequence length="181" mass="20228">MMNHLSIAKPAKEDTQAAFAVFEASIIDAFEKEGLGDLTNDMACEIDSKKNLLTSSLENANSGISFLVAKMNGRLIGTISFGPCGREIKKLTHHKLESIGELGSLYVLPGFQGKGVGSALIHSMMKQLHQSGIEQFCLDSGYMHAQKKWLRKFGKPYHIAKDYWGKNRHHMIWLCRVIDYV</sequence>
<dbReference type="InterPro" id="IPR000182">
    <property type="entry name" value="GNAT_dom"/>
</dbReference>
<dbReference type="RefSeq" id="WP_181733036.1">
    <property type="nucleotide sequence ID" value="NZ_JACEIR010000017.1"/>
</dbReference>
<dbReference type="PROSITE" id="PS51186">
    <property type="entry name" value="GNAT"/>
    <property type="match status" value="1"/>
</dbReference>
<evidence type="ECO:0000313" key="3">
    <source>
        <dbReference type="Proteomes" id="UP000633619"/>
    </source>
</evidence>
<dbReference type="GO" id="GO:0016747">
    <property type="term" value="F:acyltransferase activity, transferring groups other than amino-acyl groups"/>
    <property type="evidence" value="ECO:0007669"/>
    <property type="project" value="InterPro"/>
</dbReference>
<dbReference type="Proteomes" id="UP000633619">
    <property type="component" value="Unassembled WGS sequence"/>
</dbReference>
<dbReference type="Pfam" id="PF00583">
    <property type="entry name" value="Acetyltransf_1"/>
    <property type="match status" value="1"/>
</dbReference>
<name>A0A8I1A6W9_THEIN</name>
<gene>
    <name evidence="2" type="ORF">I8U20_09440</name>
</gene>
<dbReference type="EMBL" id="JAECVW010000004">
    <property type="protein sequence ID" value="MBH8595553.1"/>
    <property type="molecule type" value="Genomic_DNA"/>
</dbReference>
<dbReference type="AlphaFoldDB" id="A0A8I1A6W9"/>
<feature type="domain" description="N-acetyltransferase" evidence="1">
    <location>
        <begin position="25"/>
        <end position="178"/>
    </location>
</feature>
<dbReference type="Gene3D" id="3.40.630.30">
    <property type="match status" value="1"/>
</dbReference>
<keyword evidence="2" id="KW-0808">Transferase</keyword>
<dbReference type="SUPFAM" id="SSF55729">
    <property type="entry name" value="Acyl-CoA N-acyltransferases (Nat)"/>
    <property type="match status" value="1"/>
</dbReference>
<reference evidence="2 3" key="1">
    <citation type="submission" date="2020-12" db="EMBL/GenBank/DDBJ databases">
        <title>WGS of Thermoactinomyces spp.</title>
        <authorList>
            <person name="Cheng K."/>
        </authorList>
    </citation>
    <scope>NUCLEOTIDE SEQUENCE [LARGE SCALE GENOMIC DNA]</scope>
    <source>
        <strain evidence="3">CICC 10671\DSM 43846</strain>
    </source>
</reference>
<keyword evidence="3" id="KW-1185">Reference proteome</keyword>